<dbReference type="GO" id="GO:0004563">
    <property type="term" value="F:beta-N-acetylhexosaminidase activity"/>
    <property type="evidence" value="ECO:0007669"/>
    <property type="project" value="UniProtKB-EC"/>
</dbReference>
<comment type="catalytic activity">
    <reaction evidence="1">
        <text>Hydrolysis of terminal non-reducing N-acetyl-D-hexosamine residues in N-acetyl-beta-D-hexosaminides.</text>
        <dbReference type="EC" id="3.2.1.52"/>
    </reaction>
</comment>
<proteinExistence type="inferred from homology"/>
<organism evidence="6">
    <name type="scientific">marine metagenome</name>
    <dbReference type="NCBI Taxonomy" id="408172"/>
    <lineage>
        <taxon>unclassified sequences</taxon>
        <taxon>metagenomes</taxon>
        <taxon>ecological metagenomes</taxon>
    </lineage>
</organism>
<name>A0A381YQW9_9ZZZZ</name>
<dbReference type="GO" id="GO:0005975">
    <property type="term" value="P:carbohydrate metabolic process"/>
    <property type="evidence" value="ECO:0007669"/>
    <property type="project" value="InterPro"/>
</dbReference>
<feature type="domain" description="Glycoside hydrolase family 20 catalytic" evidence="5">
    <location>
        <begin position="2"/>
        <end position="342"/>
    </location>
</feature>
<dbReference type="EC" id="3.2.1.52" evidence="3"/>
<gene>
    <name evidence="6" type="ORF">METZ01_LOCUS132204</name>
</gene>
<dbReference type="SUPFAM" id="SSF51445">
    <property type="entry name" value="(Trans)glycosidases"/>
    <property type="match status" value="1"/>
</dbReference>
<evidence type="ECO:0000256" key="1">
    <source>
        <dbReference type="ARBA" id="ARBA00001231"/>
    </source>
</evidence>
<dbReference type="AlphaFoldDB" id="A0A381YQW9"/>
<dbReference type="PANTHER" id="PTHR22600">
    <property type="entry name" value="BETA-HEXOSAMINIDASE"/>
    <property type="match status" value="1"/>
</dbReference>
<dbReference type="GO" id="GO:0030203">
    <property type="term" value="P:glycosaminoglycan metabolic process"/>
    <property type="evidence" value="ECO:0007669"/>
    <property type="project" value="TreeGrafter"/>
</dbReference>
<dbReference type="PANTHER" id="PTHR22600:SF57">
    <property type="entry name" value="BETA-N-ACETYLHEXOSAMINIDASE"/>
    <property type="match status" value="1"/>
</dbReference>
<sequence length="374" mass="41718">QHLDCARHCYKVESILRLLDLMSFLKLNRFHWHLIDDESFRLELSSFPDLATRTGMRGDDCTIPGVFGGGKGPTGGTYSVEDVARIIDHASSLGISVMPEIEIPAHSMALVKMIPEMRDSEDRSCEESVQGYAENTINPAMPATWEFLGKVIPEVCNLFPFGVIHLGCDELPRKIWQSSPAIEKLKEKEGLKSIEDVLEWTMKKAAKILVEAGGRPAAWEEAGTGQNGGIGNDALLFSWNGLEPGLQAAREGYEVVMCPAQHVYFDMAHTSEVHESGVSWAAFISLEDALEWEPVPVDEPELEQRVIGIQGALWSETIIKDRDMESMLAPRILALSEGAWSTPLRKRKLTEFVGAVRYFGKIFDQFDWACHELV</sequence>
<dbReference type="InterPro" id="IPR025705">
    <property type="entry name" value="Beta_hexosaminidase_sua/sub"/>
</dbReference>
<dbReference type="PRINTS" id="PR00738">
    <property type="entry name" value="GLHYDRLASE20"/>
</dbReference>
<keyword evidence="4" id="KW-0378">Hydrolase</keyword>
<evidence type="ECO:0000256" key="2">
    <source>
        <dbReference type="ARBA" id="ARBA00006285"/>
    </source>
</evidence>
<evidence type="ECO:0000256" key="3">
    <source>
        <dbReference type="ARBA" id="ARBA00012663"/>
    </source>
</evidence>
<comment type="similarity">
    <text evidence="2">Belongs to the glycosyl hydrolase 20 family.</text>
</comment>
<accession>A0A381YQW9</accession>
<dbReference type="Gene3D" id="3.20.20.80">
    <property type="entry name" value="Glycosidases"/>
    <property type="match status" value="1"/>
</dbReference>
<dbReference type="InterPro" id="IPR017853">
    <property type="entry name" value="GH"/>
</dbReference>
<evidence type="ECO:0000259" key="5">
    <source>
        <dbReference type="Pfam" id="PF00728"/>
    </source>
</evidence>
<evidence type="ECO:0000256" key="4">
    <source>
        <dbReference type="ARBA" id="ARBA00022801"/>
    </source>
</evidence>
<dbReference type="EMBL" id="UINC01018821">
    <property type="protein sequence ID" value="SVA79350.1"/>
    <property type="molecule type" value="Genomic_DNA"/>
</dbReference>
<evidence type="ECO:0000313" key="6">
    <source>
        <dbReference type="EMBL" id="SVA79350.1"/>
    </source>
</evidence>
<dbReference type="Pfam" id="PF00728">
    <property type="entry name" value="Glyco_hydro_20"/>
    <property type="match status" value="1"/>
</dbReference>
<protein>
    <recommendedName>
        <fullName evidence="3">beta-N-acetylhexosaminidase</fullName>
        <ecNumber evidence="3">3.2.1.52</ecNumber>
    </recommendedName>
</protein>
<feature type="non-terminal residue" evidence="6">
    <location>
        <position position="1"/>
    </location>
</feature>
<dbReference type="GO" id="GO:0016020">
    <property type="term" value="C:membrane"/>
    <property type="evidence" value="ECO:0007669"/>
    <property type="project" value="TreeGrafter"/>
</dbReference>
<dbReference type="InterPro" id="IPR015883">
    <property type="entry name" value="Glyco_hydro_20_cat"/>
</dbReference>
<reference evidence="6" key="1">
    <citation type="submission" date="2018-05" db="EMBL/GenBank/DDBJ databases">
        <authorList>
            <person name="Lanie J.A."/>
            <person name="Ng W.-L."/>
            <person name="Kazmierczak K.M."/>
            <person name="Andrzejewski T.M."/>
            <person name="Davidsen T.M."/>
            <person name="Wayne K.J."/>
            <person name="Tettelin H."/>
            <person name="Glass J.I."/>
            <person name="Rusch D."/>
            <person name="Podicherti R."/>
            <person name="Tsui H.-C.T."/>
            <person name="Winkler M.E."/>
        </authorList>
    </citation>
    <scope>NUCLEOTIDE SEQUENCE</scope>
</reference>